<evidence type="ECO:0000256" key="7">
    <source>
        <dbReference type="HAMAP-Rule" id="MF_00060"/>
    </source>
</evidence>
<evidence type="ECO:0000259" key="8">
    <source>
        <dbReference type="Pfam" id="PF01975"/>
    </source>
</evidence>
<comment type="cofactor">
    <cofactor evidence="7">
        <name>a divalent metal cation</name>
        <dbReference type="ChEBI" id="CHEBI:60240"/>
    </cofactor>
    <text evidence="7">Binds 1 divalent metal cation per subunit.</text>
</comment>
<evidence type="ECO:0000256" key="4">
    <source>
        <dbReference type="ARBA" id="ARBA00022723"/>
    </source>
</evidence>
<dbReference type="GO" id="GO:0004309">
    <property type="term" value="F:exopolyphosphatase activity"/>
    <property type="evidence" value="ECO:0007669"/>
    <property type="project" value="TreeGrafter"/>
</dbReference>
<evidence type="ECO:0000256" key="2">
    <source>
        <dbReference type="ARBA" id="ARBA00011062"/>
    </source>
</evidence>
<keyword evidence="10" id="KW-1185">Reference proteome</keyword>
<proteinExistence type="inferred from homology"/>
<dbReference type="GO" id="GO:0008254">
    <property type="term" value="F:3'-nucleotidase activity"/>
    <property type="evidence" value="ECO:0007669"/>
    <property type="project" value="TreeGrafter"/>
</dbReference>
<comment type="function">
    <text evidence="7">Nucleotidase that shows phosphatase activity on nucleoside 5'-monophosphates.</text>
</comment>
<accession>A0A6I2USX7</accession>
<dbReference type="Gene3D" id="3.40.1210.10">
    <property type="entry name" value="Survival protein SurE-like phosphatase/nucleotidase"/>
    <property type="match status" value="1"/>
</dbReference>
<comment type="catalytic activity">
    <reaction evidence="1 7">
        <text>a ribonucleoside 5'-phosphate + H2O = a ribonucleoside + phosphate</text>
        <dbReference type="Rhea" id="RHEA:12484"/>
        <dbReference type="ChEBI" id="CHEBI:15377"/>
        <dbReference type="ChEBI" id="CHEBI:18254"/>
        <dbReference type="ChEBI" id="CHEBI:43474"/>
        <dbReference type="ChEBI" id="CHEBI:58043"/>
        <dbReference type="EC" id="3.1.3.5"/>
    </reaction>
</comment>
<feature type="domain" description="Survival protein SurE-like phosphatase/nucleotidase" evidence="8">
    <location>
        <begin position="17"/>
        <end position="203"/>
    </location>
</feature>
<feature type="binding site" evidence="7">
    <location>
        <position position="53"/>
    </location>
    <ligand>
        <name>a divalent metal cation</name>
        <dbReference type="ChEBI" id="CHEBI:60240"/>
    </ligand>
</feature>
<dbReference type="AlphaFoldDB" id="A0A6I2USX7"/>
<keyword evidence="5 7" id="KW-0547">Nucleotide-binding</keyword>
<reference evidence="9 10" key="1">
    <citation type="submission" date="2019-08" db="EMBL/GenBank/DDBJ databases">
        <title>In-depth cultivation of the pig gut microbiome towards novel bacterial diversity and tailored functional studies.</title>
        <authorList>
            <person name="Wylensek D."/>
            <person name="Hitch T.C.A."/>
            <person name="Clavel T."/>
        </authorList>
    </citation>
    <scope>NUCLEOTIDE SEQUENCE [LARGE SCALE GENOMIC DNA]</scope>
    <source>
        <strain evidence="10">WCA-380-WT-3B3</strain>
    </source>
</reference>
<dbReference type="GO" id="GO:0000166">
    <property type="term" value="F:nucleotide binding"/>
    <property type="evidence" value="ECO:0007669"/>
    <property type="project" value="UniProtKB-KW"/>
</dbReference>
<dbReference type="SUPFAM" id="SSF64167">
    <property type="entry name" value="SurE-like"/>
    <property type="match status" value="1"/>
</dbReference>
<dbReference type="Proteomes" id="UP000430222">
    <property type="component" value="Unassembled WGS sequence"/>
</dbReference>
<dbReference type="Pfam" id="PF01975">
    <property type="entry name" value="SurE"/>
    <property type="match status" value="1"/>
</dbReference>
<dbReference type="NCBIfam" id="TIGR00087">
    <property type="entry name" value="surE"/>
    <property type="match status" value="1"/>
</dbReference>
<sequence length="264" mass="29475">MLVKRKDILEDENNLRILISNDDGVRAQGLGALVHALYRQHEVVVSAPMYQQSGMAHALTVGTPMEVAHDADLEKRYHITALSVDGTPTDSVKLYLEALAGEFQPELVVSGINHGANLATDILYSGTVGAAMEGYLHGIPAFALSLDADSELTYTDVAEIFARDLNQWLDHRETPFFYNVNFPKKLKDGRPQYVFGRQGKRDYINAFQREEQDGHVFYTMAGEIYDSDKGSATDIYATDQGYISITPLITDMTDYMALQDRLEK</sequence>
<dbReference type="InterPro" id="IPR030048">
    <property type="entry name" value="SurE"/>
</dbReference>
<keyword evidence="4 7" id="KW-0479">Metal-binding</keyword>
<evidence type="ECO:0000256" key="3">
    <source>
        <dbReference type="ARBA" id="ARBA00022490"/>
    </source>
</evidence>
<dbReference type="InterPro" id="IPR036523">
    <property type="entry name" value="SurE-like_sf"/>
</dbReference>
<evidence type="ECO:0000313" key="10">
    <source>
        <dbReference type="Proteomes" id="UP000430222"/>
    </source>
</evidence>
<keyword evidence="6 7" id="KW-0378">Hydrolase</keyword>
<feature type="binding site" evidence="7">
    <location>
        <position position="113"/>
    </location>
    <ligand>
        <name>a divalent metal cation</name>
        <dbReference type="ChEBI" id="CHEBI:60240"/>
    </ligand>
</feature>
<evidence type="ECO:0000256" key="6">
    <source>
        <dbReference type="ARBA" id="ARBA00022801"/>
    </source>
</evidence>
<dbReference type="GO" id="GO:0046872">
    <property type="term" value="F:metal ion binding"/>
    <property type="evidence" value="ECO:0007669"/>
    <property type="project" value="UniProtKB-UniRule"/>
</dbReference>
<protein>
    <recommendedName>
        <fullName evidence="7">5'-nucleotidase SurE</fullName>
        <ecNumber evidence="7">3.1.3.5</ecNumber>
    </recommendedName>
    <alternativeName>
        <fullName evidence="7">Nucleoside 5'-monophosphate phosphohydrolase</fullName>
    </alternativeName>
</protein>
<dbReference type="EC" id="3.1.3.5" evidence="7"/>
<dbReference type="GO" id="GO:0008253">
    <property type="term" value="F:5'-nucleotidase activity"/>
    <property type="evidence" value="ECO:0007669"/>
    <property type="project" value="UniProtKB-UniRule"/>
</dbReference>
<keyword evidence="3 7" id="KW-0963">Cytoplasm</keyword>
<evidence type="ECO:0000313" key="9">
    <source>
        <dbReference type="EMBL" id="MSV24317.1"/>
    </source>
</evidence>
<dbReference type="HAMAP" id="MF_00060">
    <property type="entry name" value="SurE"/>
    <property type="match status" value="1"/>
</dbReference>
<comment type="caution">
    <text evidence="9">The sequence shown here is derived from an EMBL/GenBank/DDBJ whole genome shotgun (WGS) entry which is preliminary data.</text>
</comment>
<dbReference type="EMBL" id="VUNL01000003">
    <property type="protein sequence ID" value="MSV24317.1"/>
    <property type="molecule type" value="Genomic_DNA"/>
</dbReference>
<evidence type="ECO:0000256" key="5">
    <source>
        <dbReference type="ARBA" id="ARBA00022741"/>
    </source>
</evidence>
<feature type="binding site" evidence="7">
    <location>
        <position position="23"/>
    </location>
    <ligand>
        <name>a divalent metal cation</name>
        <dbReference type="ChEBI" id="CHEBI:60240"/>
    </ligand>
</feature>
<dbReference type="PANTHER" id="PTHR30457:SF12">
    <property type="entry name" value="5'_3'-NUCLEOTIDASE SURE"/>
    <property type="match status" value="1"/>
</dbReference>
<evidence type="ECO:0000256" key="1">
    <source>
        <dbReference type="ARBA" id="ARBA00000815"/>
    </source>
</evidence>
<comment type="similarity">
    <text evidence="2 7">Belongs to the SurE nucleotidase family.</text>
</comment>
<dbReference type="PANTHER" id="PTHR30457">
    <property type="entry name" value="5'-NUCLEOTIDASE SURE"/>
    <property type="match status" value="1"/>
</dbReference>
<dbReference type="InterPro" id="IPR002828">
    <property type="entry name" value="SurE-like_Pase/nucleotidase"/>
</dbReference>
<name>A0A6I2USX7_9FIRM</name>
<comment type="subcellular location">
    <subcellularLocation>
        <location evidence="7">Cytoplasm</location>
    </subcellularLocation>
</comment>
<dbReference type="GO" id="GO:0005737">
    <property type="term" value="C:cytoplasm"/>
    <property type="evidence" value="ECO:0007669"/>
    <property type="project" value="UniProtKB-SubCell"/>
</dbReference>
<feature type="binding site" evidence="7">
    <location>
        <position position="22"/>
    </location>
    <ligand>
        <name>a divalent metal cation</name>
        <dbReference type="ChEBI" id="CHEBI:60240"/>
    </ligand>
</feature>
<organism evidence="9 10">
    <name type="scientific">Selenomonas montiformis</name>
    <dbReference type="NCBI Taxonomy" id="2652285"/>
    <lineage>
        <taxon>Bacteria</taxon>
        <taxon>Bacillati</taxon>
        <taxon>Bacillota</taxon>
        <taxon>Negativicutes</taxon>
        <taxon>Selenomonadales</taxon>
        <taxon>Selenomonadaceae</taxon>
        <taxon>Selenomonas</taxon>
    </lineage>
</organism>
<gene>
    <name evidence="7 9" type="primary">surE</name>
    <name evidence="9" type="ORF">FYJ78_03780</name>
</gene>